<dbReference type="InterPro" id="IPR024520">
    <property type="entry name" value="DUF3558"/>
</dbReference>
<evidence type="ECO:0000256" key="2">
    <source>
        <dbReference type="SAM" id="SignalP"/>
    </source>
</evidence>
<name>A0A542DQM4_AMYCI</name>
<dbReference type="AlphaFoldDB" id="A0A542DQM4"/>
<evidence type="ECO:0000313" key="3">
    <source>
        <dbReference type="EMBL" id="TQJ05398.1"/>
    </source>
</evidence>
<feature type="region of interest" description="Disordered" evidence="1">
    <location>
        <begin position="24"/>
        <end position="61"/>
    </location>
</feature>
<proteinExistence type="predicted"/>
<sequence>MTTRRAGKLLTVIAIAGAFGLAGCGGDEGGASDQDSSTEQSTSGGPPPAGQASWQQQDPCGLLTPEETAKYLGAGAGEGRRTDDMGRPRCEWSGAGASRIKLTLWQPPAPDIVTGGGKDTVPVGDTTGYITSETELSCHMDVQAEPAYVQFDVRTSDTEAGQPNFCAKVAETARQALGTLGW</sequence>
<dbReference type="Pfam" id="PF12079">
    <property type="entry name" value="DUF3558"/>
    <property type="match status" value="1"/>
</dbReference>
<feature type="chain" id="PRO_5039605191" evidence="2">
    <location>
        <begin position="25"/>
        <end position="182"/>
    </location>
</feature>
<reference evidence="3 4" key="1">
    <citation type="submission" date="2019-06" db="EMBL/GenBank/DDBJ databases">
        <title>Sequencing the genomes of 1000 actinobacteria strains.</title>
        <authorList>
            <person name="Klenk H.-P."/>
        </authorList>
    </citation>
    <scope>NUCLEOTIDE SEQUENCE [LARGE SCALE GENOMIC DNA]</scope>
    <source>
        <strain evidence="3 4">DSM 45679</strain>
    </source>
</reference>
<evidence type="ECO:0000313" key="4">
    <source>
        <dbReference type="Proteomes" id="UP000320876"/>
    </source>
</evidence>
<organism evidence="3 4">
    <name type="scientific">Amycolatopsis cihanbeyliensis</name>
    <dbReference type="NCBI Taxonomy" id="1128664"/>
    <lineage>
        <taxon>Bacteria</taxon>
        <taxon>Bacillati</taxon>
        <taxon>Actinomycetota</taxon>
        <taxon>Actinomycetes</taxon>
        <taxon>Pseudonocardiales</taxon>
        <taxon>Pseudonocardiaceae</taxon>
        <taxon>Amycolatopsis</taxon>
    </lineage>
</organism>
<dbReference type="PROSITE" id="PS51257">
    <property type="entry name" value="PROKAR_LIPOPROTEIN"/>
    <property type="match status" value="1"/>
</dbReference>
<keyword evidence="2" id="KW-0732">Signal</keyword>
<dbReference type="Proteomes" id="UP000320876">
    <property type="component" value="Unassembled WGS sequence"/>
</dbReference>
<keyword evidence="4" id="KW-1185">Reference proteome</keyword>
<protein>
    <submittedName>
        <fullName evidence="3">Uncharacterized protein DUF3558</fullName>
    </submittedName>
</protein>
<feature type="signal peptide" evidence="2">
    <location>
        <begin position="1"/>
        <end position="24"/>
    </location>
</feature>
<accession>A0A542DQM4</accession>
<dbReference type="EMBL" id="VFML01000001">
    <property type="protein sequence ID" value="TQJ05398.1"/>
    <property type="molecule type" value="Genomic_DNA"/>
</dbReference>
<feature type="compositionally biased region" description="Low complexity" evidence="1">
    <location>
        <begin position="31"/>
        <end position="44"/>
    </location>
</feature>
<comment type="caution">
    <text evidence="3">The sequence shown here is derived from an EMBL/GenBank/DDBJ whole genome shotgun (WGS) entry which is preliminary data.</text>
</comment>
<dbReference type="RefSeq" id="WP_170220943.1">
    <property type="nucleotide sequence ID" value="NZ_VFML01000001.1"/>
</dbReference>
<evidence type="ECO:0000256" key="1">
    <source>
        <dbReference type="SAM" id="MobiDB-lite"/>
    </source>
</evidence>
<gene>
    <name evidence="3" type="ORF">FB471_5227</name>
</gene>